<name>A0A4R2GLD6_9BACT</name>
<dbReference type="InterPro" id="IPR052027">
    <property type="entry name" value="PspC"/>
</dbReference>
<keyword evidence="2" id="KW-1003">Cell membrane</keyword>
<accession>A0A4R2GLD6</accession>
<feature type="transmembrane region" description="Helical" evidence="6">
    <location>
        <begin position="289"/>
        <end position="309"/>
    </location>
</feature>
<dbReference type="PANTHER" id="PTHR33885">
    <property type="entry name" value="PHAGE SHOCK PROTEIN C"/>
    <property type="match status" value="1"/>
</dbReference>
<dbReference type="AlphaFoldDB" id="A0A4R2GLD6"/>
<reference evidence="8 9" key="1">
    <citation type="submission" date="2019-03" db="EMBL/GenBank/DDBJ databases">
        <title>Genomic Encyclopedia of Type Strains, Phase IV (KMG-IV): sequencing the most valuable type-strain genomes for metagenomic binning, comparative biology and taxonomic classification.</title>
        <authorList>
            <person name="Goeker M."/>
        </authorList>
    </citation>
    <scope>NUCLEOTIDE SEQUENCE [LARGE SCALE GENOMIC DNA]</scope>
    <source>
        <strain evidence="8 9">DSM 24179</strain>
    </source>
</reference>
<dbReference type="RefSeq" id="WP_132433600.1">
    <property type="nucleotide sequence ID" value="NZ_SLWK01000005.1"/>
</dbReference>
<dbReference type="OrthoDB" id="5772680at2"/>
<proteinExistence type="predicted"/>
<evidence type="ECO:0000256" key="5">
    <source>
        <dbReference type="ARBA" id="ARBA00023136"/>
    </source>
</evidence>
<feature type="transmembrane region" description="Helical" evidence="6">
    <location>
        <begin position="228"/>
        <end position="254"/>
    </location>
</feature>
<dbReference type="PANTHER" id="PTHR33885:SF3">
    <property type="entry name" value="PHAGE SHOCK PROTEIN C"/>
    <property type="match status" value="1"/>
</dbReference>
<evidence type="ECO:0000259" key="7">
    <source>
        <dbReference type="Pfam" id="PF04024"/>
    </source>
</evidence>
<keyword evidence="3 6" id="KW-0812">Transmembrane</keyword>
<protein>
    <submittedName>
        <fullName evidence="8">Phage shock protein C (PspC) family protein</fullName>
    </submittedName>
</protein>
<evidence type="ECO:0000256" key="6">
    <source>
        <dbReference type="SAM" id="Phobius"/>
    </source>
</evidence>
<keyword evidence="9" id="KW-1185">Reference proteome</keyword>
<dbReference type="EMBL" id="SLWK01000005">
    <property type="protein sequence ID" value="TCO08301.1"/>
    <property type="molecule type" value="Genomic_DNA"/>
</dbReference>
<evidence type="ECO:0000256" key="4">
    <source>
        <dbReference type="ARBA" id="ARBA00022989"/>
    </source>
</evidence>
<dbReference type="Pfam" id="PF04024">
    <property type="entry name" value="PspC"/>
    <property type="match status" value="1"/>
</dbReference>
<comment type="caution">
    <text evidence="8">The sequence shown here is derived from an EMBL/GenBank/DDBJ whole genome shotgun (WGS) entry which is preliminary data.</text>
</comment>
<dbReference type="InterPro" id="IPR007168">
    <property type="entry name" value="Phageshock_PspC_N"/>
</dbReference>
<keyword evidence="5 6" id="KW-0472">Membrane</keyword>
<feature type="transmembrane region" description="Helical" evidence="6">
    <location>
        <begin position="140"/>
        <end position="165"/>
    </location>
</feature>
<keyword evidence="4 6" id="KW-1133">Transmembrane helix</keyword>
<sequence length="316" mass="35973">MKRTISINIASTAFFIDEDAYGRLNDYLRKLESWFSGKDGGQEIINDIENRFRELFLERINPKTGVITLSMVDEVIAIMGQPEDFIPDGDEDAGKQSTYAEAGTSYRGSKRLFRDIDDKVLGGVCSGLAAYFNLDPVLVRILFVLLTFFSFGTGLVVYIVLWIAVPEAITLSQKLEMRGENITISNIERAMKEQYGKAKEQFSQFRKSESFRKGEEYIHRMEKRDQTVLIVIAVVVGLLLLGQITSFFLPFVHFGHSFPFAWFAFPGLIPILVVLLILGLVFRTALKGFLIIIGILVAFFFLLGFLRWFHFIPWFG</sequence>
<dbReference type="Proteomes" id="UP000295221">
    <property type="component" value="Unassembled WGS sequence"/>
</dbReference>
<evidence type="ECO:0000256" key="2">
    <source>
        <dbReference type="ARBA" id="ARBA00022475"/>
    </source>
</evidence>
<feature type="domain" description="Phage shock protein PspC N-terminal" evidence="7">
    <location>
        <begin position="110"/>
        <end position="168"/>
    </location>
</feature>
<comment type="subcellular location">
    <subcellularLocation>
        <location evidence="1">Cell membrane</location>
        <topology evidence="1">Single-pass membrane protein</topology>
    </subcellularLocation>
</comment>
<evidence type="ECO:0000256" key="1">
    <source>
        <dbReference type="ARBA" id="ARBA00004162"/>
    </source>
</evidence>
<gene>
    <name evidence="8" type="ORF">EV194_105105</name>
</gene>
<evidence type="ECO:0000256" key="3">
    <source>
        <dbReference type="ARBA" id="ARBA00022692"/>
    </source>
</evidence>
<feature type="transmembrane region" description="Helical" evidence="6">
    <location>
        <begin position="116"/>
        <end position="134"/>
    </location>
</feature>
<feature type="transmembrane region" description="Helical" evidence="6">
    <location>
        <begin position="260"/>
        <end position="282"/>
    </location>
</feature>
<dbReference type="GO" id="GO:0005886">
    <property type="term" value="C:plasma membrane"/>
    <property type="evidence" value="ECO:0007669"/>
    <property type="project" value="UniProtKB-SubCell"/>
</dbReference>
<evidence type="ECO:0000313" key="9">
    <source>
        <dbReference type="Proteomes" id="UP000295221"/>
    </source>
</evidence>
<evidence type="ECO:0000313" key="8">
    <source>
        <dbReference type="EMBL" id="TCO08301.1"/>
    </source>
</evidence>
<organism evidence="8 9">
    <name type="scientific">Natronoflexus pectinivorans</name>
    <dbReference type="NCBI Taxonomy" id="682526"/>
    <lineage>
        <taxon>Bacteria</taxon>
        <taxon>Pseudomonadati</taxon>
        <taxon>Bacteroidota</taxon>
        <taxon>Bacteroidia</taxon>
        <taxon>Marinilabiliales</taxon>
        <taxon>Marinilabiliaceae</taxon>
        <taxon>Natronoflexus</taxon>
    </lineage>
</organism>